<feature type="region of interest" description="Disordered" evidence="1">
    <location>
        <begin position="20"/>
        <end position="95"/>
    </location>
</feature>
<keyword evidence="3" id="KW-1185">Reference proteome</keyword>
<evidence type="ECO:0000313" key="3">
    <source>
        <dbReference type="Proteomes" id="UP000275078"/>
    </source>
</evidence>
<proteinExistence type="predicted"/>
<organism evidence="2 3">
    <name type="scientific">Ascobolus immersus RN42</name>
    <dbReference type="NCBI Taxonomy" id="1160509"/>
    <lineage>
        <taxon>Eukaryota</taxon>
        <taxon>Fungi</taxon>
        <taxon>Dikarya</taxon>
        <taxon>Ascomycota</taxon>
        <taxon>Pezizomycotina</taxon>
        <taxon>Pezizomycetes</taxon>
        <taxon>Pezizales</taxon>
        <taxon>Ascobolaceae</taxon>
        <taxon>Ascobolus</taxon>
    </lineage>
</organism>
<evidence type="ECO:0000313" key="2">
    <source>
        <dbReference type="EMBL" id="RPA77784.1"/>
    </source>
</evidence>
<dbReference type="EMBL" id="ML119721">
    <property type="protein sequence ID" value="RPA77784.1"/>
    <property type="molecule type" value="Genomic_DNA"/>
</dbReference>
<dbReference type="AlphaFoldDB" id="A0A3N4I7M1"/>
<name>A0A3N4I7M1_ASCIM</name>
<dbReference type="Proteomes" id="UP000275078">
    <property type="component" value="Unassembled WGS sequence"/>
</dbReference>
<accession>A0A3N4I7M1</accession>
<gene>
    <name evidence="2" type="ORF">BJ508DRAFT_309897</name>
</gene>
<reference evidence="2 3" key="1">
    <citation type="journal article" date="2018" name="Nat. Ecol. Evol.">
        <title>Pezizomycetes genomes reveal the molecular basis of ectomycorrhizal truffle lifestyle.</title>
        <authorList>
            <person name="Murat C."/>
            <person name="Payen T."/>
            <person name="Noel B."/>
            <person name="Kuo A."/>
            <person name="Morin E."/>
            <person name="Chen J."/>
            <person name="Kohler A."/>
            <person name="Krizsan K."/>
            <person name="Balestrini R."/>
            <person name="Da Silva C."/>
            <person name="Montanini B."/>
            <person name="Hainaut M."/>
            <person name="Levati E."/>
            <person name="Barry K.W."/>
            <person name="Belfiori B."/>
            <person name="Cichocki N."/>
            <person name="Clum A."/>
            <person name="Dockter R.B."/>
            <person name="Fauchery L."/>
            <person name="Guy J."/>
            <person name="Iotti M."/>
            <person name="Le Tacon F."/>
            <person name="Lindquist E.A."/>
            <person name="Lipzen A."/>
            <person name="Malagnac F."/>
            <person name="Mello A."/>
            <person name="Molinier V."/>
            <person name="Miyauchi S."/>
            <person name="Poulain J."/>
            <person name="Riccioni C."/>
            <person name="Rubini A."/>
            <person name="Sitrit Y."/>
            <person name="Splivallo R."/>
            <person name="Traeger S."/>
            <person name="Wang M."/>
            <person name="Zifcakova L."/>
            <person name="Wipf D."/>
            <person name="Zambonelli A."/>
            <person name="Paolocci F."/>
            <person name="Nowrousian M."/>
            <person name="Ottonello S."/>
            <person name="Baldrian P."/>
            <person name="Spatafora J.W."/>
            <person name="Henrissat B."/>
            <person name="Nagy L.G."/>
            <person name="Aury J.M."/>
            <person name="Wincker P."/>
            <person name="Grigoriev I.V."/>
            <person name="Bonfante P."/>
            <person name="Martin F.M."/>
        </authorList>
    </citation>
    <scope>NUCLEOTIDE SEQUENCE [LARGE SCALE GENOMIC DNA]</scope>
    <source>
        <strain evidence="2 3">RN42</strain>
    </source>
</reference>
<protein>
    <submittedName>
        <fullName evidence="2">Uncharacterized protein</fullName>
    </submittedName>
</protein>
<evidence type="ECO:0000256" key="1">
    <source>
        <dbReference type="SAM" id="MobiDB-lite"/>
    </source>
</evidence>
<sequence>MPKLTPLPFIYTFRPVSISDNFAKDPATPESELEPEESVTWDTGRGPTPFMSQNQPKAHTAPKGVPTGSPIMQNQKEDRNSRHRHSHARSSATEAGVPYAAEIPNNFDQPEVDFLGVTAEEYLGGDRPGHNHANGREEPEGYYPAIRELNLPEEVCEAHLKILDRDYLHSVETAKRSAMLEIVTAATSTMSNVRMTLAVDGSNRDAEVRSHIDRFVALAEGVKEVHFHTNQALFDLRVSQVWKRNQE</sequence>